<feature type="compositionally biased region" description="Basic residues" evidence="2">
    <location>
        <begin position="87"/>
        <end position="99"/>
    </location>
</feature>
<protein>
    <submittedName>
        <fullName evidence="3">DnaJ family molecular chaperone</fullName>
    </submittedName>
</protein>
<keyword evidence="4" id="KW-1185">Reference proteome</keyword>
<dbReference type="RefSeq" id="WP_377524279.1">
    <property type="nucleotide sequence ID" value="NZ_JBHTLD010000040.1"/>
</dbReference>
<feature type="coiled-coil region" evidence="1">
    <location>
        <begin position="34"/>
        <end position="61"/>
    </location>
</feature>
<evidence type="ECO:0000256" key="1">
    <source>
        <dbReference type="SAM" id="Coils"/>
    </source>
</evidence>
<evidence type="ECO:0000313" key="4">
    <source>
        <dbReference type="Proteomes" id="UP001597094"/>
    </source>
</evidence>
<reference evidence="4" key="1">
    <citation type="journal article" date="2019" name="Int. J. Syst. Evol. Microbiol.">
        <title>The Global Catalogue of Microorganisms (GCM) 10K type strain sequencing project: providing services to taxonomists for standard genome sequencing and annotation.</title>
        <authorList>
            <consortium name="The Broad Institute Genomics Platform"/>
            <consortium name="The Broad Institute Genome Sequencing Center for Infectious Disease"/>
            <person name="Wu L."/>
            <person name="Ma J."/>
        </authorList>
    </citation>
    <scope>NUCLEOTIDE SEQUENCE [LARGE SCALE GENOMIC DNA]</scope>
    <source>
        <strain evidence="4">JCM 31319</strain>
    </source>
</reference>
<evidence type="ECO:0000313" key="3">
    <source>
        <dbReference type="EMBL" id="MFD1185857.1"/>
    </source>
</evidence>
<gene>
    <name evidence="3" type="ORF">ACFQ2O_06535</name>
</gene>
<feature type="compositionally biased region" description="Basic and acidic residues" evidence="2">
    <location>
        <begin position="116"/>
        <end position="125"/>
    </location>
</feature>
<proteinExistence type="predicted"/>
<sequence length="266" mass="30627">MANRSGYSVHALYPVTQQHNMSLQKFEPQPDKKLIQLEKEIAILEADLNQAEQQVNVFIAQIRSKLYLQINRMHELADLYRQQKKAKKAKRLEQKKKGKNYKEQQGITKANPATPERSKSDATDQQELKRLYKEAIRHVHPDKFVNEDADKSQRATALTVQLNDMYESGDLDELKGFYEHIISGNAMSHVAYAPATAVNPAAMMAYLQKKKEALRQNLQDTMSSELYKVLTTYENPQDFIAEVALQFEAKIKQLEKRTRKSRASKS</sequence>
<dbReference type="SUPFAM" id="SSF46565">
    <property type="entry name" value="Chaperone J-domain"/>
    <property type="match status" value="1"/>
</dbReference>
<organism evidence="3 4">
    <name type="scientific">Pontibacter rugosus</name>
    <dbReference type="NCBI Taxonomy" id="1745966"/>
    <lineage>
        <taxon>Bacteria</taxon>
        <taxon>Pseudomonadati</taxon>
        <taxon>Bacteroidota</taxon>
        <taxon>Cytophagia</taxon>
        <taxon>Cytophagales</taxon>
        <taxon>Hymenobacteraceae</taxon>
        <taxon>Pontibacter</taxon>
    </lineage>
</organism>
<comment type="caution">
    <text evidence="3">The sequence shown here is derived from an EMBL/GenBank/DDBJ whole genome shotgun (WGS) entry which is preliminary data.</text>
</comment>
<dbReference type="Gene3D" id="1.10.287.110">
    <property type="entry name" value="DnaJ domain"/>
    <property type="match status" value="1"/>
</dbReference>
<evidence type="ECO:0000256" key="2">
    <source>
        <dbReference type="SAM" id="MobiDB-lite"/>
    </source>
</evidence>
<keyword evidence="1" id="KW-0175">Coiled coil</keyword>
<feature type="region of interest" description="Disordered" evidence="2">
    <location>
        <begin position="87"/>
        <end position="125"/>
    </location>
</feature>
<dbReference type="Proteomes" id="UP001597094">
    <property type="component" value="Unassembled WGS sequence"/>
</dbReference>
<dbReference type="InterPro" id="IPR036869">
    <property type="entry name" value="J_dom_sf"/>
</dbReference>
<dbReference type="EMBL" id="JBHTLD010000040">
    <property type="protein sequence ID" value="MFD1185857.1"/>
    <property type="molecule type" value="Genomic_DNA"/>
</dbReference>
<name>A0ABW3SLW9_9BACT</name>
<accession>A0ABW3SLW9</accession>